<reference evidence="5 6" key="2">
    <citation type="submission" date="2016-08" db="EMBL/GenBank/DDBJ databases">
        <title>Pervasive Adenine N6-methylation of Active Genes in Fungi.</title>
        <authorList>
            <consortium name="DOE Joint Genome Institute"/>
            <person name="Mondo S.J."/>
            <person name="Dannebaum R.O."/>
            <person name="Kuo R.C."/>
            <person name="Labutti K."/>
            <person name="Haridas S."/>
            <person name="Kuo A."/>
            <person name="Salamov A."/>
            <person name="Ahrendt S.R."/>
            <person name="Lipzen A."/>
            <person name="Sullivan W."/>
            <person name="Andreopoulos W.B."/>
            <person name="Clum A."/>
            <person name="Lindquist E."/>
            <person name="Daum C."/>
            <person name="Ramamoorthy G.K."/>
            <person name="Gryganskyi A."/>
            <person name="Culley D."/>
            <person name="Magnuson J.K."/>
            <person name="James T.Y."/>
            <person name="O'Malley M.A."/>
            <person name="Stajich J.E."/>
            <person name="Spatafora J.W."/>
            <person name="Visel A."/>
            <person name="Grigoriev I.V."/>
        </authorList>
    </citation>
    <scope>NUCLEOTIDE SEQUENCE [LARGE SCALE GENOMIC DNA]</scope>
    <source>
        <strain evidence="6">finn</strain>
    </source>
</reference>
<proteinExistence type="inferred from homology"/>
<dbReference type="Gene3D" id="2.80.10.50">
    <property type="match status" value="1"/>
</dbReference>
<reference evidence="5 6" key="1">
    <citation type="submission" date="2016-08" db="EMBL/GenBank/DDBJ databases">
        <title>Genomes of anaerobic fungi encode conserved fungal cellulosomes for biomass hydrolysis.</title>
        <authorList>
            <consortium name="DOE Joint Genome Institute"/>
            <person name="Haitjema C.H."/>
            <person name="Gilmore S.P."/>
            <person name="Henske J.K."/>
            <person name="Solomon K.V."/>
            <person name="De Groot R."/>
            <person name="Kuo A."/>
            <person name="Mondo S.J."/>
            <person name="Salamov A.A."/>
            <person name="Labutti K."/>
            <person name="Zhao Z."/>
            <person name="Chiniquy J."/>
            <person name="Barry K."/>
            <person name="Brewer H.M."/>
            <person name="Purvine S.O."/>
            <person name="Wright A.T."/>
            <person name="Boxma B."/>
            <person name="Van Alen T."/>
            <person name="Hackstein J.H."/>
            <person name="Baker S.E."/>
            <person name="Grigoriev I.V."/>
            <person name="O'Malley M.A."/>
        </authorList>
    </citation>
    <scope>NUCLEOTIDE SEQUENCE [LARGE SCALE GENOMIC DNA]</scope>
    <source>
        <strain evidence="6">finn</strain>
    </source>
</reference>
<dbReference type="GO" id="GO:0071013">
    <property type="term" value="C:catalytic step 2 spliceosome"/>
    <property type="evidence" value="ECO:0007669"/>
    <property type="project" value="TreeGrafter"/>
</dbReference>
<evidence type="ECO:0000313" key="6">
    <source>
        <dbReference type="Proteomes" id="UP000193719"/>
    </source>
</evidence>
<feature type="compositionally biased region" description="Basic and acidic residues" evidence="4">
    <location>
        <begin position="209"/>
        <end position="228"/>
    </location>
</feature>
<sequence>MPLEGWINVESADDLTGPIFILSNATEKLSCICSDSKSSKISLNSVVDSDNYQIKDITPTDVSQVFVIKRVIDSSSFNLKSAYNKYIGCDKFGVVSCENEAVGVQEEWEVIFREDGIAFKNSYDKFLTVDEQDGKMVIRADSDTIGFHEIFLVKFQAQNRKKKKVKVEEKPLYSQEIDSVKRYQSWGNGRLVMPNQDFNDLRKAKKSGKMHEAMLDRREKLKSDSYCK</sequence>
<dbReference type="SUPFAM" id="SSF50405">
    <property type="entry name" value="Actin-crosslinking proteins"/>
    <property type="match status" value="1"/>
</dbReference>
<comment type="caution">
    <text evidence="5">The sequence shown here is derived from an EMBL/GenBank/DDBJ whole genome shotgun (WGS) entry which is preliminary data.</text>
</comment>
<organism evidence="5 6">
    <name type="scientific">Piromyces finnis</name>
    <dbReference type="NCBI Taxonomy" id="1754191"/>
    <lineage>
        <taxon>Eukaryota</taxon>
        <taxon>Fungi</taxon>
        <taxon>Fungi incertae sedis</taxon>
        <taxon>Chytridiomycota</taxon>
        <taxon>Chytridiomycota incertae sedis</taxon>
        <taxon>Neocallimastigomycetes</taxon>
        <taxon>Neocallimastigales</taxon>
        <taxon>Neocallimastigaceae</taxon>
        <taxon>Piromyces</taxon>
    </lineage>
</organism>
<accession>A0A1Y1UZX1</accession>
<dbReference type="InterPro" id="IPR008999">
    <property type="entry name" value="Actin-crosslinking"/>
</dbReference>
<dbReference type="AlphaFoldDB" id="A0A1Y1UZX1"/>
<protein>
    <submittedName>
        <fullName evidence="5">Actin-crosslinking protein</fullName>
    </submittedName>
</protein>
<comment type="subcellular location">
    <subcellularLocation>
        <location evidence="1">Nucleus</location>
        <location evidence="1">Nucleolus</location>
    </subcellularLocation>
</comment>
<dbReference type="OrthoDB" id="5539371at2759"/>
<dbReference type="PANTHER" id="PTHR12928:SF0">
    <property type="entry name" value="FSHD REGION GENE 1"/>
    <property type="match status" value="1"/>
</dbReference>
<feature type="region of interest" description="Disordered" evidence="4">
    <location>
        <begin position="204"/>
        <end position="228"/>
    </location>
</feature>
<evidence type="ECO:0000313" key="5">
    <source>
        <dbReference type="EMBL" id="ORX44303.1"/>
    </source>
</evidence>
<gene>
    <name evidence="5" type="ORF">BCR36DRAFT_127502</name>
</gene>
<comment type="similarity">
    <text evidence="2">Belongs to the FRG1 family.</text>
</comment>
<dbReference type="GO" id="GO:0051015">
    <property type="term" value="F:actin filament binding"/>
    <property type="evidence" value="ECO:0007669"/>
    <property type="project" value="TreeGrafter"/>
</dbReference>
<dbReference type="STRING" id="1754191.A0A1Y1UZX1"/>
<dbReference type="InterPro" id="IPR010414">
    <property type="entry name" value="FRG1"/>
</dbReference>
<name>A0A1Y1UZX1_9FUNG</name>
<keyword evidence="6" id="KW-1185">Reference proteome</keyword>
<dbReference type="Pfam" id="PF06229">
    <property type="entry name" value="FRG1"/>
    <property type="match status" value="1"/>
</dbReference>
<dbReference type="GO" id="GO:0005730">
    <property type="term" value="C:nucleolus"/>
    <property type="evidence" value="ECO:0007669"/>
    <property type="project" value="UniProtKB-SubCell"/>
</dbReference>
<dbReference type="Proteomes" id="UP000193719">
    <property type="component" value="Unassembled WGS sequence"/>
</dbReference>
<keyword evidence="3" id="KW-0539">Nucleus</keyword>
<evidence type="ECO:0000256" key="3">
    <source>
        <dbReference type="ARBA" id="ARBA00023242"/>
    </source>
</evidence>
<evidence type="ECO:0000256" key="4">
    <source>
        <dbReference type="SAM" id="MobiDB-lite"/>
    </source>
</evidence>
<dbReference type="CDD" id="cd23339">
    <property type="entry name" value="beta-trefoil_FSCN_fungal_FRG1-like"/>
    <property type="match status" value="1"/>
</dbReference>
<evidence type="ECO:0000256" key="1">
    <source>
        <dbReference type="ARBA" id="ARBA00004604"/>
    </source>
</evidence>
<dbReference type="EMBL" id="MCFH01000046">
    <property type="protein sequence ID" value="ORX44303.1"/>
    <property type="molecule type" value="Genomic_DNA"/>
</dbReference>
<evidence type="ECO:0000256" key="2">
    <source>
        <dbReference type="ARBA" id="ARBA00010878"/>
    </source>
</evidence>
<dbReference type="PANTHER" id="PTHR12928">
    <property type="entry name" value="FRG1 PROTEIN"/>
    <property type="match status" value="1"/>
</dbReference>